<evidence type="ECO:0000313" key="3">
    <source>
        <dbReference type="Proteomes" id="UP000066049"/>
    </source>
</evidence>
<evidence type="ECO:0000256" key="1">
    <source>
        <dbReference type="SAM" id="MobiDB-lite"/>
    </source>
</evidence>
<reference evidence="3" key="1">
    <citation type="submission" date="2015-08" db="EMBL/GenBank/DDBJ databases">
        <title>Comparative genomics of the Campylobacter concisus group.</title>
        <authorList>
            <person name="Miller W.G."/>
            <person name="Yee E."/>
            <person name="Chapman M.H."/>
            <person name="Huynh S."/>
            <person name="Bono J.L."/>
            <person name="On S.L.W."/>
            <person name="St Leger J."/>
            <person name="Foster G."/>
            <person name="Parker C.T."/>
        </authorList>
    </citation>
    <scope>NUCLEOTIDE SEQUENCE [LARGE SCALE GENOMIC DNA]</scope>
    <source>
        <strain evidence="3">ATCC 33237</strain>
    </source>
</reference>
<sequence>MRVKVKRCEICASKLDKNGACTWSECPKCPEYKQSETKESEKPSKKSKKENDAKE</sequence>
<name>A0A0M4SBT2_9BACT</name>
<protein>
    <submittedName>
        <fullName evidence="2">Uncharacterized protein</fullName>
    </submittedName>
</protein>
<evidence type="ECO:0000313" key="2">
    <source>
        <dbReference type="EMBL" id="ALF47760.1"/>
    </source>
</evidence>
<dbReference type="PATRIC" id="fig|199.248.peg.1126"/>
<dbReference type="GeneID" id="54850631"/>
<proteinExistence type="predicted"/>
<dbReference type="AlphaFoldDB" id="A0A0M4SBT2"/>
<dbReference type="RefSeq" id="WP_169748877.1">
    <property type="nucleotide sequence ID" value="NZ_CP012541.1"/>
</dbReference>
<dbReference type="Proteomes" id="UP000066049">
    <property type="component" value="Chromosome"/>
</dbReference>
<dbReference type="EMBL" id="CP012541">
    <property type="protein sequence ID" value="ALF47760.1"/>
    <property type="molecule type" value="Genomic_DNA"/>
</dbReference>
<gene>
    <name evidence="2" type="ORF">CCON33237_1086</name>
</gene>
<dbReference type="KEGG" id="ccoc:CCON33237_1086"/>
<accession>A0A0M4SBT2</accession>
<organism evidence="2 3">
    <name type="scientific">Campylobacter concisus</name>
    <dbReference type="NCBI Taxonomy" id="199"/>
    <lineage>
        <taxon>Bacteria</taxon>
        <taxon>Pseudomonadati</taxon>
        <taxon>Campylobacterota</taxon>
        <taxon>Epsilonproteobacteria</taxon>
        <taxon>Campylobacterales</taxon>
        <taxon>Campylobacteraceae</taxon>
        <taxon>Campylobacter</taxon>
    </lineage>
</organism>
<feature type="region of interest" description="Disordered" evidence="1">
    <location>
        <begin position="32"/>
        <end position="55"/>
    </location>
</feature>